<dbReference type="Proteomes" id="UP000264215">
    <property type="component" value="Unassembled WGS sequence"/>
</dbReference>
<keyword evidence="3" id="KW-0378">Hydrolase</keyword>
<dbReference type="PROSITE" id="PS01229">
    <property type="entry name" value="COF_2"/>
    <property type="match status" value="1"/>
</dbReference>
<protein>
    <submittedName>
        <fullName evidence="1">Cof-type HAD-IIB family hydrolase</fullName>
    </submittedName>
    <submittedName>
        <fullName evidence="3">HAD-superfamily hydrolase, subfamily IIB</fullName>
    </submittedName>
</protein>
<dbReference type="EMBL" id="LGGW01000019">
    <property type="protein sequence ID" value="KUK90809.1"/>
    <property type="molecule type" value="Genomic_DNA"/>
</dbReference>
<dbReference type="PANTHER" id="PTHR10000:SF8">
    <property type="entry name" value="HAD SUPERFAMILY HYDROLASE-LIKE, TYPE 3"/>
    <property type="match status" value="1"/>
</dbReference>
<dbReference type="PATRIC" id="fig|1236046.5.peg.1489"/>
<gene>
    <name evidence="1" type="ORF">DIT26_05010</name>
    <name evidence="2" type="ORF">XD86_0564</name>
    <name evidence="3" type="ORF">XE02_0373</name>
</gene>
<evidence type="ECO:0000313" key="4">
    <source>
        <dbReference type="Proteomes" id="UP000054260"/>
    </source>
</evidence>
<accession>A0A101I963</accession>
<dbReference type="PANTHER" id="PTHR10000">
    <property type="entry name" value="PHOSPHOSERINE PHOSPHATASE"/>
    <property type="match status" value="1"/>
</dbReference>
<dbReference type="GO" id="GO:0005829">
    <property type="term" value="C:cytosol"/>
    <property type="evidence" value="ECO:0007669"/>
    <property type="project" value="TreeGrafter"/>
</dbReference>
<evidence type="ECO:0000313" key="6">
    <source>
        <dbReference type="Proteomes" id="UP000264215"/>
    </source>
</evidence>
<comment type="caution">
    <text evidence="3">The sequence shown here is derived from an EMBL/GenBank/DDBJ whole genome shotgun (WGS) entry which is preliminary data.</text>
</comment>
<dbReference type="GO" id="GO:0016791">
    <property type="term" value="F:phosphatase activity"/>
    <property type="evidence" value="ECO:0007669"/>
    <property type="project" value="TreeGrafter"/>
</dbReference>
<evidence type="ECO:0000313" key="1">
    <source>
        <dbReference type="EMBL" id="HCO69932.1"/>
    </source>
</evidence>
<evidence type="ECO:0000313" key="5">
    <source>
        <dbReference type="Proteomes" id="UP000055014"/>
    </source>
</evidence>
<dbReference type="EMBL" id="DQBS01000121">
    <property type="protein sequence ID" value="HCO69932.1"/>
    <property type="molecule type" value="Genomic_DNA"/>
</dbReference>
<dbReference type="Gene3D" id="3.30.1240.10">
    <property type="match status" value="1"/>
</dbReference>
<dbReference type="Pfam" id="PF08282">
    <property type="entry name" value="Hydrolase_3"/>
    <property type="match status" value="1"/>
</dbReference>
<dbReference type="InterPro" id="IPR036412">
    <property type="entry name" value="HAD-like_sf"/>
</dbReference>
<dbReference type="Proteomes" id="UP000055014">
    <property type="component" value="Unassembled WGS sequence"/>
</dbReference>
<dbReference type="GO" id="GO:0000287">
    <property type="term" value="F:magnesium ion binding"/>
    <property type="evidence" value="ECO:0007669"/>
    <property type="project" value="TreeGrafter"/>
</dbReference>
<dbReference type="InterPro" id="IPR023214">
    <property type="entry name" value="HAD_sf"/>
</dbReference>
<dbReference type="NCBIfam" id="TIGR00099">
    <property type="entry name" value="Cof-subfamily"/>
    <property type="match status" value="1"/>
</dbReference>
<dbReference type="Gene3D" id="3.40.50.1000">
    <property type="entry name" value="HAD superfamily/HAD-like"/>
    <property type="match status" value="1"/>
</dbReference>
<dbReference type="AlphaFoldDB" id="A0A101I963"/>
<dbReference type="EMBL" id="LGGH01000064">
    <property type="protein sequence ID" value="KUK67836.1"/>
    <property type="molecule type" value="Genomic_DNA"/>
</dbReference>
<reference evidence="1 6" key="3">
    <citation type="journal article" date="2018" name="Nat. Biotechnol.">
        <title>A standardized bacterial taxonomy based on genome phylogeny substantially revises the tree of life.</title>
        <authorList>
            <person name="Parks D.H."/>
            <person name="Chuvochina M."/>
            <person name="Waite D.W."/>
            <person name="Rinke C."/>
            <person name="Skarshewski A."/>
            <person name="Chaumeil P.A."/>
            <person name="Hugenholtz P."/>
        </authorList>
    </citation>
    <scope>NUCLEOTIDE SEQUENCE [LARGE SCALE GENOMIC DNA]</scope>
    <source>
        <strain evidence="1">UBA9905</strain>
    </source>
</reference>
<evidence type="ECO:0000313" key="3">
    <source>
        <dbReference type="EMBL" id="KUK90809.1"/>
    </source>
</evidence>
<organism evidence="3 5">
    <name type="scientific">Mesotoga infera</name>
    <dbReference type="NCBI Taxonomy" id="1236046"/>
    <lineage>
        <taxon>Bacteria</taxon>
        <taxon>Thermotogati</taxon>
        <taxon>Thermotogota</taxon>
        <taxon>Thermotogae</taxon>
        <taxon>Kosmotogales</taxon>
        <taxon>Kosmotogaceae</taxon>
        <taxon>Mesotoga</taxon>
    </lineage>
</organism>
<dbReference type="Proteomes" id="UP000054260">
    <property type="component" value="Unassembled WGS sequence"/>
</dbReference>
<proteinExistence type="predicted"/>
<reference evidence="3" key="1">
    <citation type="journal article" date="2015" name="MBio">
        <title>Genome-resolved metagenomic analysis reveals roles for candidate phyla and other microbial community members in biogeochemical transformations in oil reservoirs.</title>
        <authorList>
            <person name="Hu P."/>
            <person name="Tom L."/>
            <person name="Singh A."/>
            <person name="Thomas B.C."/>
            <person name="Baker B.J."/>
            <person name="Piceno Y.M."/>
            <person name="Andersen G.L."/>
            <person name="Banfield J.F."/>
        </authorList>
    </citation>
    <scope>NUCLEOTIDE SEQUENCE [LARGE SCALE GENOMIC DNA]</scope>
    <source>
        <strain evidence="2">46_47</strain>
        <strain evidence="3">46_70</strain>
    </source>
</reference>
<dbReference type="InterPro" id="IPR000150">
    <property type="entry name" value="Cof"/>
</dbReference>
<evidence type="ECO:0000313" key="2">
    <source>
        <dbReference type="EMBL" id="KUK67836.1"/>
    </source>
</evidence>
<dbReference type="SUPFAM" id="SSF56784">
    <property type="entry name" value="HAD-like"/>
    <property type="match status" value="1"/>
</dbReference>
<name>A0A101I963_9BACT</name>
<sequence>MIRLIVIDLDGTLLDNGKKISGENEDAIRLALDMGVAVSISTGRSYVSGHQYVEQLGIDVPVSYQNGALVTFGHGDEIEIISKSLLEASRARLIYTRARDKSLNILVFYDFFRLPDISTVGPSDSPYREYYRHNKYRMIFEDDPLARISDEGIPEIALEGKESLIKELLFESNSHLDNVTVVKNDSVEEHAFYEFFGPGVGKENGLEHILDHLNLDWSSVAYIGDNFNDLEILKKAELPVVMANGPDEVKRHAALVTTRDNNNGGVSEAINSILKIRGEE</sequence>
<reference evidence="4 5" key="2">
    <citation type="journal article" date="2015" name="MBio">
        <title>Genome-Resolved Metagenomic Analysis Reveals Roles for Candidate Phyla and Other Microbial Community Members in Biogeochemical Transformations in Oil Reservoirs.</title>
        <authorList>
            <person name="Hu P."/>
            <person name="Tom L."/>
            <person name="Singh A."/>
            <person name="Thomas B.C."/>
            <person name="Baker B.J."/>
            <person name="Piceno Y.M."/>
            <person name="Andersen G.L."/>
            <person name="Banfield J.F."/>
        </authorList>
    </citation>
    <scope>NUCLEOTIDE SEQUENCE [LARGE SCALE GENOMIC DNA]</scope>
</reference>